<gene>
    <name evidence="17" type="primary">ftsW</name>
    <name evidence="17" type="ORF">Pan54_34410</name>
</gene>
<comment type="caution">
    <text evidence="17">The sequence shown here is derived from an EMBL/GenBank/DDBJ whole genome shotgun (WGS) entry which is preliminary data.</text>
</comment>
<keyword evidence="8 16" id="KW-0472">Membrane</keyword>
<feature type="transmembrane region" description="Helical" evidence="16">
    <location>
        <begin position="377"/>
        <end position="395"/>
    </location>
</feature>
<evidence type="ECO:0000256" key="11">
    <source>
        <dbReference type="ARBA" id="ARBA00038053"/>
    </source>
</evidence>
<evidence type="ECO:0000256" key="3">
    <source>
        <dbReference type="ARBA" id="ARBA00022679"/>
    </source>
</evidence>
<keyword evidence="18" id="KW-1185">Reference proteome</keyword>
<dbReference type="GO" id="GO:0005886">
    <property type="term" value="C:plasma membrane"/>
    <property type="evidence" value="ECO:0007669"/>
    <property type="project" value="TreeGrafter"/>
</dbReference>
<dbReference type="Pfam" id="PF01098">
    <property type="entry name" value="FTSW_RODA_SPOVE"/>
    <property type="match status" value="1"/>
</dbReference>
<evidence type="ECO:0000256" key="16">
    <source>
        <dbReference type="SAM" id="Phobius"/>
    </source>
</evidence>
<evidence type="ECO:0000256" key="8">
    <source>
        <dbReference type="ARBA" id="ARBA00023136"/>
    </source>
</evidence>
<reference evidence="17 18" key="1">
    <citation type="submission" date="2019-02" db="EMBL/GenBank/DDBJ databases">
        <title>Deep-cultivation of Planctomycetes and their phenomic and genomic characterization uncovers novel biology.</title>
        <authorList>
            <person name="Wiegand S."/>
            <person name="Jogler M."/>
            <person name="Boedeker C."/>
            <person name="Pinto D."/>
            <person name="Vollmers J."/>
            <person name="Rivas-Marin E."/>
            <person name="Kohn T."/>
            <person name="Peeters S.H."/>
            <person name="Heuer A."/>
            <person name="Rast P."/>
            <person name="Oberbeckmann S."/>
            <person name="Bunk B."/>
            <person name="Jeske O."/>
            <person name="Meyerdierks A."/>
            <person name="Storesund J.E."/>
            <person name="Kallscheuer N."/>
            <person name="Luecker S."/>
            <person name="Lage O.M."/>
            <person name="Pohl T."/>
            <person name="Merkel B.J."/>
            <person name="Hornburger P."/>
            <person name="Mueller R.-W."/>
            <person name="Bruemmer F."/>
            <person name="Labrenz M."/>
            <person name="Spormann A.M."/>
            <person name="Op Den Camp H."/>
            <person name="Overmann J."/>
            <person name="Amann R."/>
            <person name="Jetten M.S.M."/>
            <person name="Mascher T."/>
            <person name="Medema M.H."/>
            <person name="Devos D.P."/>
            <person name="Kaster A.-K."/>
            <person name="Ovreas L."/>
            <person name="Rohde M."/>
            <person name="Galperin M.Y."/>
            <person name="Jogler C."/>
        </authorList>
    </citation>
    <scope>NUCLEOTIDE SEQUENCE [LARGE SCALE GENOMIC DNA]</scope>
    <source>
        <strain evidence="17 18">Pan54</strain>
    </source>
</reference>
<evidence type="ECO:0000256" key="14">
    <source>
        <dbReference type="ARBA" id="ARBA00044770"/>
    </source>
</evidence>
<keyword evidence="5" id="KW-0133">Cell shape</keyword>
<dbReference type="GO" id="GO:0015648">
    <property type="term" value="F:lipid-linked peptidoglycan transporter activity"/>
    <property type="evidence" value="ECO:0007669"/>
    <property type="project" value="TreeGrafter"/>
</dbReference>
<feature type="transmembrane region" description="Helical" evidence="16">
    <location>
        <begin position="307"/>
        <end position="330"/>
    </location>
</feature>
<proteinExistence type="inferred from homology"/>
<evidence type="ECO:0000256" key="2">
    <source>
        <dbReference type="ARBA" id="ARBA00022676"/>
    </source>
</evidence>
<evidence type="ECO:0000256" key="7">
    <source>
        <dbReference type="ARBA" id="ARBA00022989"/>
    </source>
</evidence>
<dbReference type="GO" id="GO:0032153">
    <property type="term" value="C:cell division site"/>
    <property type="evidence" value="ECO:0007669"/>
    <property type="project" value="TreeGrafter"/>
</dbReference>
<evidence type="ECO:0000313" key="18">
    <source>
        <dbReference type="Proteomes" id="UP000316095"/>
    </source>
</evidence>
<evidence type="ECO:0000256" key="6">
    <source>
        <dbReference type="ARBA" id="ARBA00022984"/>
    </source>
</evidence>
<keyword evidence="2" id="KW-0328">Glycosyltransferase</keyword>
<name>A0A5C5XHP5_9PLAN</name>
<dbReference type="AlphaFoldDB" id="A0A5C5XHP5"/>
<dbReference type="GO" id="GO:0008360">
    <property type="term" value="P:regulation of cell shape"/>
    <property type="evidence" value="ECO:0007669"/>
    <property type="project" value="UniProtKB-KW"/>
</dbReference>
<feature type="transmembrane region" description="Helical" evidence="16">
    <location>
        <begin position="342"/>
        <end position="365"/>
    </location>
</feature>
<evidence type="ECO:0000256" key="13">
    <source>
        <dbReference type="ARBA" id="ARBA00041418"/>
    </source>
</evidence>
<evidence type="ECO:0000256" key="15">
    <source>
        <dbReference type="ARBA" id="ARBA00049902"/>
    </source>
</evidence>
<keyword evidence="3 17" id="KW-0808">Transferase</keyword>
<feature type="transmembrane region" description="Helical" evidence="16">
    <location>
        <begin position="221"/>
        <end position="239"/>
    </location>
</feature>
<dbReference type="InterPro" id="IPR001182">
    <property type="entry name" value="FtsW/RodA"/>
</dbReference>
<dbReference type="EC" id="2.4.99.28" evidence="14"/>
<evidence type="ECO:0000256" key="9">
    <source>
        <dbReference type="ARBA" id="ARBA00032370"/>
    </source>
</evidence>
<sequence>MIGRSSTDYLPIKIPVGLRFANPTYGLRARMKPMTTLPATSEKPLARDGFIMAMIALLGLGTMMVFSSTGATRVLELRTDYLVKHLTFLSLVGVMFLTVINLPTRLILKLAPWMYLAGLGLLALVLIPGLGVKINGARRWFHLGPVSLQPSEFMKIFLPLFLATMSRWSRQRTYTLANGIAFIAILITPVLIAIEPDLGTAAIVFCMGACYLFLAGFPLKLFVAGFSCMVPVLGGLMLYRPYQLKRVMDYVTALGNWENAQYQVKQSLLSIGSGGMWGIGPGRGLQKLSFLPESHTDFVFAVIGEELGLVGTLATISLWLLLFLCGVKLVQSVQQDRERFALAGTLLAGIVIQAAINVCVVTSLVPPKGISHPLLSYGGSNLLATMLAFALIINLTQQQKNTLSDDHLHSTQFD</sequence>
<evidence type="ECO:0000256" key="10">
    <source>
        <dbReference type="ARBA" id="ARBA00033270"/>
    </source>
</evidence>
<dbReference type="RefSeq" id="WP_165441812.1">
    <property type="nucleotide sequence ID" value="NZ_SJPG01000001.1"/>
</dbReference>
<organism evidence="17 18">
    <name type="scientific">Rubinisphaera italica</name>
    <dbReference type="NCBI Taxonomy" id="2527969"/>
    <lineage>
        <taxon>Bacteria</taxon>
        <taxon>Pseudomonadati</taxon>
        <taxon>Planctomycetota</taxon>
        <taxon>Planctomycetia</taxon>
        <taxon>Planctomycetales</taxon>
        <taxon>Planctomycetaceae</taxon>
        <taxon>Rubinisphaera</taxon>
    </lineage>
</organism>
<accession>A0A5C5XHP5</accession>
<keyword evidence="6" id="KW-0573">Peptidoglycan synthesis</keyword>
<dbReference type="GO" id="GO:0051301">
    <property type="term" value="P:cell division"/>
    <property type="evidence" value="ECO:0007669"/>
    <property type="project" value="InterPro"/>
</dbReference>
<feature type="transmembrane region" description="Helical" evidence="16">
    <location>
        <begin position="112"/>
        <end position="132"/>
    </location>
</feature>
<evidence type="ECO:0000313" key="17">
    <source>
        <dbReference type="EMBL" id="TWT62696.1"/>
    </source>
</evidence>
<comment type="subcellular location">
    <subcellularLocation>
        <location evidence="1">Membrane</location>
        <topology evidence="1">Multi-pass membrane protein</topology>
    </subcellularLocation>
</comment>
<comment type="catalytic activity">
    <reaction evidence="15">
        <text>[GlcNAc-(1-&gt;4)-Mur2Ac(oyl-L-Ala-gamma-D-Glu-L-Lys-D-Ala-D-Ala)](n)-di-trans,octa-cis-undecaprenyl diphosphate + beta-D-GlcNAc-(1-&gt;4)-Mur2Ac(oyl-L-Ala-gamma-D-Glu-L-Lys-D-Ala-D-Ala)-di-trans,octa-cis-undecaprenyl diphosphate = [GlcNAc-(1-&gt;4)-Mur2Ac(oyl-L-Ala-gamma-D-Glu-L-Lys-D-Ala-D-Ala)](n+1)-di-trans,octa-cis-undecaprenyl diphosphate + di-trans,octa-cis-undecaprenyl diphosphate + H(+)</text>
        <dbReference type="Rhea" id="RHEA:23708"/>
        <dbReference type="Rhea" id="RHEA-COMP:9602"/>
        <dbReference type="Rhea" id="RHEA-COMP:9603"/>
        <dbReference type="ChEBI" id="CHEBI:15378"/>
        <dbReference type="ChEBI" id="CHEBI:58405"/>
        <dbReference type="ChEBI" id="CHEBI:60033"/>
        <dbReference type="ChEBI" id="CHEBI:78435"/>
        <dbReference type="EC" id="2.4.99.28"/>
    </reaction>
</comment>
<keyword evidence="4 16" id="KW-0812">Transmembrane</keyword>
<dbReference type="GO" id="GO:0009252">
    <property type="term" value="P:peptidoglycan biosynthetic process"/>
    <property type="evidence" value="ECO:0007669"/>
    <property type="project" value="UniProtKB-KW"/>
</dbReference>
<dbReference type="GO" id="GO:0008955">
    <property type="term" value="F:peptidoglycan glycosyltransferase activity"/>
    <property type="evidence" value="ECO:0007669"/>
    <property type="project" value="UniProtKB-EC"/>
</dbReference>
<evidence type="ECO:0000256" key="5">
    <source>
        <dbReference type="ARBA" id="ARBA00022960"/>
    </source>
</evidence>
<dbReference type="PANTHER" id="PTHR30474:SF2">
    <property type="entry name" value="PEPTIDOGLYCAN GLYCOSYLTRANSFERASE FTSW-RELATED"/>
    <property type="match status" value="1"/>
</dbReference>
<dbReference type="PANTHER" id="PTHR30474">
    <property type="entry name" value="CELL CYCLE PROTEIN"/>
    <property type="match status" value="1"/>
</dbReference>
<feature type="transmembrane region" description="Helical" evidence="16">
    <location>
        <begin position="198"/>
        <end position="214"/>
    </location>
</feature>
<comment type="similarity">
    <text evidence="11">Belongs to the SEDS family. FtsW subfamily.</text>
</comment>
<dbReference type="Proteomes" id="UP000316095">
    <property type="component" value="Unassembled WGS sequence"/>
</dbReference>
<feature type="transmembrane region" description="Helical" evidence="16">
    <location>
        <begin position="50"/>
        <end position="69"/>
    </location>
</feature>
<feature type="transmembrane region" description="Helical" evidence="16">
    <location>
        <begin position="174"/>
        <end position="192"/>
    </location>
</feature>
<keyword evidence="7 16" id="KW-1133">Transmembrane helix</keyword>
<dbReference type="EMBL" id="SJPG01000001">
    <property type="protein sequence ID" value="TWT62696.1"/>
    <property type="molecule type" value="Genomic_DNA"/>
</dbReference>
<evidence type="ECO:0000256" key="1">
    <source>
        <dbReference type="ARBA" id="ARBA00004141"/>
    </source>
</evidence>
<evidence type="ECO:0000256" key="4">
    <source>
        <dbReference type="ARBA" id="ARBA00022692"/>
    </source>
</evidence>
<protein>
    <recommendedName>
        <fullName evidence="12">Probable peptidoglycan glycosyltransferase FtsW</fullName>
        <ecNumber evidence="14">2.4.99.28</ecNumber>
    </recommendedName>
    <alternativeName>
        <fullName evidence="13">Cell division protein FtsW</fullName>
    </alternativeName>
    <alternativeName>
        <fullName evidence="10">Cell wall polymerase</fullName>
    </alternativeName>
    <alternativeName>
        <fullName evidence="9">Peptidoglycan polymerase</fullName>
    </alternativeName>
</protein>
<feature type="transmembrane region" description="Helical" evidence="16">
    <location>
        <begin position="81"/>
        <end position="100"/>
    </location>
</feature>
<evidence type="ECO:0000256" key="12">
    <source>
        <dbReference type="ARBA" id="ARBA00041185"/>
    </source>
</evidence>